<dbReference type="FunFam" id="3.30.160.60:FF:000018">
    <property type="entry name" value="Krueppel-like factor 15"/>
    <property type="match status" value="1"/>
</dbReference>
<dbReference type="SMART" id="SM00355">
    <property type="entry name" value="ZnF_C2H2"/>
    <property type="match status" value="3"/>
</dbReference>
<dbReference type="OrthoDB" id="4748970at2759"/>
<dbReference type="GO" id="GO:0000981">
    <property type="term" value="F:DNA-binding transcription factor activity, RNA polymerase II-specific"/>
    <property type="evidence" value="ECO:0007669"/>
    <property type="project" value="TreeGrafter"/>
</dbReference>
<protein>
    <recommendedName>
        <fullName evidence="8">C2H2-type domain-containing protein</fullName>
    </recommendedName>
</protein>
<comment type="subcellular location">
    <subcellularLocation>
        <location evidence="1">Nucleus</location>
    </subcellularLocation>
</comment>
<evidence type="ECO:0000259" key="8">
    <source>
        <dbReference type="PROSITE" id="PS50157"/>
    </source>
</evidence>
<dbReference type="GO" id="GO:0000978">
    <property type="term" value="F:RNA polymerase II cis-regulatory region sequence-specific DNA binding"/>
    <property type="evidence" value="ECO:0007669"/>
    <property type="project" value="TreeGrafter"/>
</dbReference>
<dbReference type="FunFam" id="3.30.160.60:FF:001182">
    <property type="entry name" value="Zinc finger, C2H2 type"/>
    <property type="match status" value="1"/>
</dbReference>
<keyword evidence="4 7" id="KW-0863">Zinc-finger</keyword>
<evidence type="ECO:0000256" key="1">
    <source>
        <dbReference type="ARBA" id="ARBA00004123"/>
    </source>
</evidence>
<dbReference type="Proteomes" id="UP000001307">
    <property type="component" value="Unassembled WGS sequence"/>
</dbReference>
<feature type="domain" description="C2H2-type" evidence="8">
    <location>
        <begin position="382"/>
        <end position="409"/>
    </location>
</feature>
<dbReference type="InterPro" id="IPR013087">
    <property type="entry name" value="Znf_C2H2_type"/>
</dbReference>
<keyword evidence="3" id="KW-0677">Repeat</keyword>
<dbReference type="GO" id="GO:0008270">
    <property type="term" value="F:zinc ion binding"/>
    <property type="evidence" value="ECO:0007669"/>
    <property type="project" value="UniProtKB-KW"/>
</dbReference>
<feature type="domain" description="C2H2-type" evidence="8">
    <location>
        <begin position="322"/>
        <end position="351"/>
    </location>
</feature>
<dbReference type="FunFam" id="3.30.160.60:FF:000125">
    <property type="entry name" value="Putative zinc finger protein 143"/>
    <property type="match status" value="1"/>
</dbReference>
<dbReference type="Gene3D" id="3.30.160.60">
    <property type="entry name" value="Classic Zinc Finger"/>
    <property type="match status" value="3"/>
</dbReference>
<reference evidence="9" key="1">
    <citation type="journal article" date="2010" name="Science">
        <title>Plasticity of animal genome architecture unmasked by rapid evolution of a pelagic tunicate.</title>
        <authorList>
            <person name="Denoeud F."/>
            <person name="Henriet S."/>
            <person name="Mungpakdee S."/>
            <person name="Aury J.M."/>
            <person name="Da Silva C."/>
            <person name="Brinkmann H."/>
            <person name="Mikhaleva J."/>
            <person name="Olsen L.C."/>
            <person name="Jubin C."/>
            <person name="Canestro C."/>
            <person name="Bouquet J.M."/>
            <person name="Danks G."/>
            <person name="Poulain J."/>
            <person name="Campsteijn C."/>
            <person name="Adamski M."/>
            <person name="Cross I."/>
            <person name="Yadetie F."/>
            <person name="Muffato M."/>
            <person name="Louis A."/>
            <person name="Butcher S."/>
            <person name="Tsagkogeorga G."/>
            <person name="Konrad A."/>
            <person name="Singh S."/>
            <person name="Jensen M.F."/>
            <person name="Cong E.H."/>
            <person name="Eikeseth-Otteraa H."/>
            <person name="Noel B."/>
            <person name="Anthouard V."/>
            <person name="Porcel B.M."/>
            <person name="Kachouri-Lafond R."/>
            <person name="Nishino A."/>
            <person name="Ugolini M."/>
            <person name="Chourrout P."/>
            <person name="Nishida H."/>
            <person name="Aasland R."/>
            <person name="Huzurbazar S."/>
            <person name="Westhof E."/>
            <person name="Delsuc F."/>
            <person name="Lehrach H."/>
            <person name="Reinhardt R."/>
            <person name="Weissenbach J."/>
            <person name="Roy S.W."/>
            <person name="Artiguenave F."/>
            <person name="Postlethwait J.H."/>
            <person name="Manak J.R."/>
            <person name="Thompson E.M."/>
            <person name="Jaillon O."/>
            <person name="Du Pasquier L."/>
            <person name="Boudinot P."/>
            <person name="Liberles D.A."/>
            <person name="Volff J.N."/>
            <person name="Philippe H."/>
            <person name="Lenhard B."/>
            <person name="Roest Crollius H."/>
            <person name="Wincker P."/>
            <person name="Chourrout D."/>
        </authorList>
    </citation>
    <scope>NUCLEOTIDE SEQUENCE [LARGE SCALE GENOMIC DNA]</scope>
</reference>
<evidence type="ECO:0000256" key="5">
    <source>
        <dbReference type="ARBA" id="ARBA00022833"/>
    </source>
</evidence>
<dbReference type="GO" id="GO:0005634">
    <property type="term" value="C:nucleus"/>
    <property type="evidence" value="ECO:0007669"/>
    <property type="project" value="UniProtKB-SubCell"/>
</dbReference>
<dbReference type="EMBL" id="FN653018">
    <property type="protein sequence ID" value="CBY22130.1"/>
    <property type="molecule type" value="Genomic_DNA"/>
</dbReference>
<evidence type="ECO:0000313" key="9">
    <source>
        <dbReference type="EMBL" id="CBY22130.1"/>
    </source>
</evidence>
<dbReference type="PROSITE" id="PS50157">
    <property type="entry name" value="ZINC_FINGER_C2H2_2"/>
    <property type="match status" value="3"/>
</dbReference>
<keyword evidence="10" id="KW-1185">Reference proteome</keyword>
<gene>
    <name evidence="9" type="ORF">GSOID_T00011675001</name>
</gene>
<feature type="domain" description="C2H2-type" evidence="8">
    <location>
        <begin position="352"/>
        <end position="381"/>
    </location>
</feature>
<dbReference type="PANTHER" id="PTHR23235">
    <property type="entry name" value="KRUEPPEL-LIKE TRANSCRIPTION FACTOR"/>
    <property type="match status" value="1"/>
</dbReference>
<evidence type="ECO:0000256" key="7">
    <source>
        <dbReference type="PROSITE-ProRule" id="PRU00042"/>
    </source>
</evidence>
<dbReference type="AlphaFoldDB" id="E4WXN7"/>
<dbReference type="PANTHER" id="PTHR23235:SF120">
    <property type="entry name" value="KRUPPEL-LIKE FACTOR 15"/>
    <property type="match status" value="1"/>
</dbReference>
<keyword evidence="5" id="KW-0862">Zinc</keyword>
<sequence length="429" mass="48530">MAFVPMDSDKLNSLLPFTNEECSSETLSPDVSKEFDETFQFKNEPIFKTELNTDFSAQTSLDEAMIWDQGSSSNNPTLNEQFQHSYDDALLVFDEGLEESSHDQIDYINAPVSAPPQVQHVQQFHQSPTDICVPFVGADQMLQDSLNRIQATHNQVPHIKRFKSVSDGSDESLGSPLGSDLDDVFLDVLSKGTAEPQHNQMSNNMPGSSTSFSFPPEPDFDNDLKSGNVVKGHLVTLKAKDGKEKVFFLDPSNQFHPVIGANLTPVAIKQEPRTGTDINGTSIRIYPDEDRVISSESFSNQAITIDQIDKRKRSPPNLPRNHVCTFEGCDKSYTKSSHLKAHIRRHTGEKPYACNWPGCEWRFSRSDELSRHRRAHEGIKPYACRYCDKRFSRSDHLSKHERIHRFPRRPRANANNVALLPRMCEHGEQ</sequence>
<accession>E4WXN7</accession>
<dbReference type="SUPFAM" id="SSF57667">
    <property type="entry name" value="beta-beta-alpha zinc fingers"/>
    <property type="match status" value="2"/>
</dbReference>
<evidence type="ECO:0000256" key="3">
    <source>
        <dbReference type="ARBA" id="ARBA00022737"/>
    </source>
</evidence>
<evidence type="ECO:0000256" key="4">
    <source>
        <dbReference type="ARBA" id="ARBA00022771"/>
    </source>
</evidence>
<dbReference type="InterPro" id="IPR036236">
    <property type="entry name" value="Znf_C2H2_sf"/>
</dbReference>
<evidence type="ECO:0000313" key="10">
    <source>
        <dbReference type="Proteomes" id="UP000001307"/>
    </source>
</evidence>
<proteinExistence type="predicted"/>
<keyword evidence="2" id="KW-0479">Metal-binding</keyword>
<evidence type="ECO:0000256" key="2">
    <source>
        <dbReference type="ARBA" id="ARBA00022723"/>
    </source>
</evidence>
<evidence type="ECO:0000256" key="6">
    <source>
        <dbReference type="ARBA" id="ARBA00023242"/>
    </source>
</evidence>
<organism evidence="9">
    <name type="scientific">Oikopleura dioica</name>
    <name type="common">Tunicate</name>
    <dbReference type="NCBI Taxonomy" id="34765"/>
    <lineage>
        <taxon>Eukaryota</taxon>
        <taxon>Metazoa</taxon>
        <taxon>Chordata</taxon>
        <taxon>Tunicata</taxon>
        <taxon>Appendicularia</taxon>
        <taxon>Copelata</taxon>
        <taxon>Oikopleuridae</taxon>
        <taxon>Oikopleura</taxon>
    </lineage>
</organism>
<dbReference type="InParanoid" id="E4WXN7"/>
<keyword evidence="6" id="KW-0539">Nucleus</keyword>
<name>E4WXN7_OIKDI</name>
<dbReference type="Pfam" id="PF00096">
    <property type="entry name" value="zf-C2H2"/>
    <property type="match status" value="3"/>
</dbReference>
<dbReference type="PROSITE" id="PS00028">
    <property type="entry name" value="ZINC_FINGER_C2H2_1"/>
    <property type="match status" value="3"/>
</dbReference>